<organism evidence="3 4">
    <name type="scientific">Luteolibacter luteus</name>
    <dbReference type="NCBI Taxonomy" id="2728835"/>
    <lineage>
        <taxon>Bacteria</taxon>
        <taxon>Pseudomonadati</taxon>
        <taxon>Verrucomicrobiota</taxon>
        <taxon>Verrucomicrobiia</taxon>
        <taxon>Verrucomicrobiales</taxon>
        <taxon>Verrucomicrobiaceae</taxon>
        <taxon>Luteolibacter</taxon>
    </lineage>
</organism>
<dbReference type="KEGG" id="luo:HHL09_25330"/>
<feature type="domain" description="YCII-related" evidence="2">
    <location>
        <begin position="31"/>
        <end position="97"/>
    </location>
</feature>
<sequence>MHIADPRQVPAGVFLYTLRPLRLAMLTEGPTPEEQALAGQHWEYSIDLLKRGILSFAGRTTLPDADCFAIAVIRAGSEREADSIMNADPAVAGGVFTAKLYPFQPMLMGEWPAKEIAVSYD</sequence>
<dbReference type="InterPro" id="IPR005545">
    <property type="entry name" value="YCII"/>
</dbReference>
<accession>A0A858RRJ8</accession>
<dbReference type="Gene3D" id="3.30.70.1060">
    <property type="entry name" value="Dimeric alpha+beta barrel"/>
    <property type="match status" value="1"/>
</dbReference>
<evidence type="ECO:0000313" key="3">
    <source>
        <dbReference type="EMBL" id="QJE98959.1"/>
    </source>
</evidence>
<keyword evidence="4" id="KW-1185">Reference proteome</keyword>
<dbReference type="RefSeq" id="WP_169457445.1">
    <property type="nucleotide sequence ID" value="NZ_CP051774.1"/>
</dbReference>
<comment type="similarity">
    <text evidence="1">Belongs to the YciI family.</text>
</comment>
<dbReference type="InterPro" id="IPR011008">
    <property type="entry name" value="Dimeric_a/b-barrel"/>
</dbReference>
<evidence type="ECO:0000259" key="2">
    <source>
        <dbReference type="Pfam" id="PF03795"/>
    </source>
</evidence>
<dbReference type="SUPFAM" id="SSF54909">
    <property type="entry name" value="Dimeric alpha+beta barrel"/>
    <property type="match status" value="1"/>
</dbReference>
<dbReference type="EMBL" id="CP051774">
    <property type="protein sequence ID" value="QJE98959.1"/>
    <property type="molecule type" value="Genomic_DNA"/>
</dbReference>
<proteinExistence type="inferred from homology"/>
<dbReference type="AlphaFoldDB" id="A0A858RRJ8"/>
<protein>
    <recommendedName>
        <fullName evidence="2">YCII-related domain-containing protein</fullName>
    </recommendedName>
</protein>
<dbReference type="Pfam" id="PF03795">
    <property type="entry name" value="YCII"/>
    <property type="match status" value="1"/>
</dbReference>
<evidence type="ECO:0000313" key="4">
    <source>
        <dbReference type="Proteomes" id="UP000501812"/>
    </source>
</evidence>
<reference evidence="3 4" key="1">
    <citation type="submission" date="2020-04" db="EMBL/GenBank/DDBJ databases">
        <title>Luteolibacter sp. G-1-1-1 isolated from soil.</title>
        <authorList>
            <person name="Dahal R.H."/>
        </authorList>
    </citation>
    <scope>NUCLEOTIDE SEQUENCE [LARGE SCALE GENOMIC DNA]</scope>
    <source>
        <strain evidence="3 4">G-1-1-1</strain>
    </source>
</reference>
<name>A0A858RRJ8_9BACT</name>
<dbReference type="Proteomes" id="UP000501812">
    <property type="component" value="Chromosome"/>
</dbReference>
<gene>
    <name evidence="3" type="ORF">HHL09_25330</name>
</gene>
<evidence type="ECO:0000256" key="1">
    <source>
        <dbReference type="ARBA" id="ARBA00007689"/>
    </source>
</evidence>